<accession>A0A0F9MFF5</accession>
<gene>
    <name evidence="1" type="ORF">LCGC14_1080820</name>
</gene>
<comment type="caution">
    <text evidence="1">The sequence shown here is derived from an EMBL/GenBank/DDBJ whole genome shotgun (WGS) entry which is preliminary data.</text>
</comment>
<dbReference type="AlphaFoldDB" id="A0A0F9MFF5"/>
<name>A0A0F9MFF5_9ZZZZ</name>
<evidence type="ECO:0000313" key="1">
    <source>
        <dbReference type="EMBL" id="KKN06090.1"/>
    </source>
</evidence>
<organism evidence="1">
    <name type="scientific">marine sediment metagenome</name>
    <dbReference type="NCBI Taxonomy" id="412755"/>
    <lineage>
        <taxon>unclassified sequences</taxon>
        <taxon>metagenomes</taxon>
        <taxon>ecological metagenomes</taxon>
    </lineage>
</organism>
<sequence>MPIVIEKLEKDVQLPFDEVALRSEDPQKLVEYILVLVKSLQEILGQITVVANYGVDLNDGDALYFGLKDSTGVYPIGMFRWIQVDNTAQLQEKVTNTGVSADDWVKVARHSR</sequence>
<dbReference type="EMBL" id="LAZR01004729">
    <property type="protein sequence ID" value="KKN06090.1"/>
    <property type="molecule type" value="Genomic_DNA"/>
</dbReference>
<protein>
    <submittedName>
        <fullName evidence="1">Uncharacterized protein</fullName>
    </submittedName>
</protein>
<reference evidence="1" key="1">
    <citation type="journal article" date="2015" name="Nature">
        <title>Complex archaea that bridge the gap between prokaryotes and eukaryotes.</title>
        <authorList>
            <person name="Spang A."/>
            <person name="Saw J.H."/>
            <person name="Jorgensen S.L."/>
            <person name="Zaremba-Niedzwiedzka K."/>
            <person name="Martijn J."/>
            <person name="Lind A.E."/>
            <person name="van Eijk R."/>
            <person name="Schleper C."/>
            <person name="Guy L."/>
            <person name="Ettema T.J."/>
        </authorList>
    </citation>
    <scope>NUCLEOTIDE SEQUENCE</scope>
</reference>
<proteinExistence type="predicted"/>